<name>A0AAD6G8B4_9EURO</name>
<reference evidence="1" key="2">
    <citation type="journal article" date="2023" name="IMA Fungus">
        <title>Comparative genomic study of the Penicillium genus elucidates a diverse pangenome and 15 lateral gene transfer events.</title>
        <authorList>
            <person name="Petersen C."/>
            <person name="Sorensen T."/>
            <person name="Nielsen M.R."/>
            <person name="Sondergaard T.E."/>
            <person name="Sorensen J.L."/>
            <person name="Fitzpatrick D.A."/>
            <person name="Frisvad J.C."/>
            <person name="Nielsen K.L."/>
        </authorList>
    </citation>
    <scope>NUCLEOTIDE SEQUENCE</scope>
    <source>
        <strain evidence="1">IBT 16125</strain>
    </source>
</reference>
<protein>
    <submittedName>
        <fullName evidence="1">Uncharacterized protein</fullName>
    </submittedName>
</protein>
<dbReference type="RefSeq" id="XP_056771621.1">
    <property type="nucleotide sequence ID" value="XM_056903854.1"/>
</dbReference>
<proteinExistence type="predicted"/>
<organism evidence="1 2">
    <name type="scientific">Penicillium daleae</name>
    <dbReference type="NCBI Taxonomy" id="63821"/>
    <lineage>
        <taxon>Eukaryota</taxon>
        <taxon>Fungi</taxon>
        <taxon>Dikarya</taxon>
        <taxon>Ascomycota</taxon>
        <taxon>Pezizomycotina</taxon>
        <taxon>Eurotiomycetes</taxon>
        <taxon>Eurotiomycetidae</taxon>
        <taxon>Eurotiales</taxon>
        <taxon>Aspergillaceae</taxon>
        <taxon>Penicillium</taxon>
    </lineage>
</organism>
<dbReference type="AlphaFoldDB" id="A0AAD6G8B4"/>
<dbReference type="EMBL" id="JAPVEA010000001">
    <property type="protein sequence ID" value="KAJ5464774.1"/>
    <property type="molecule type" value="Genomic_DNA"/>
</dbReference>
<reference evidence="1" key="1">
    <citation type="submission" date="2022-12" db="EMBL/GenBank/DDBJ databases">
        <authorList>
            <person name="Petersen C."/>
        </authorList>
    </citation>
    <scope>NUCLEOTIDE SEQUENCE</scope>
    <source>
        <strain evidence="1">IBT 16125</strain>
    </source>
</reference>
<dbReference type="Proteomes" id="UP001213681">
    <property type="component" value="Unassembled WGS sequence"/>
</dbReference>
<keyword evidence="2" id="KW-1185">Reference proteome</keyword>
<dbReference type="GeneID" id="81594097"/>
<sequence length="79" mass="8510">MNGIHSEYAGSKEPRFAAPAPAPALASPLLIRTFTSRMPATLGETGWGWGWLTALVALCPTTTNHPPPPGDTYLWDGYR</sequence>
<evidence type="ECO:0000313" key="1">
    <source>
        <dbReference type="EMBL" id="KAJ5464774.1"/>
    </source>
</evidence>
<accession>A0AAD6G8B4</accession>
<gene>
    <name evidence="1" type="ORF">N7458_000460</name>
</gene>
<evidence type="ECO:0000313" key="2">
    <source>
        <dbReference type="Proteomes" id="UP001213681"/>
    </source>
</evidence>
<comment type="caution">
    <text evidence="1">The sequence shown here is derived from an EMBL/GenBank/DDBJ whole genome shotgun (WGS) entry which is preliminary data.</text>
</comment>